<dbReference type="AlphaFoldDB" id="A0A398BBM8"/>
<feature type="transmembrane region" description="Helical" evidence="1">
    <location>
        <begin position="108"/>
        <end position="128"/>
    </location>
</feature>
<dbReference type="OrthoDB" id="9975541at2"/>
<sequence>MELSRYAEKLLSQLNLYILPQYVWLIITYYLMINVFYDYSSHLFKNDIELFKKIPTEAFEFNSMVLGEINKWLPLVWFLSFAFLFSGLIIVLIRFFPFLENLKMSFHGRYGLFLGGWLLITAISIQLYNYAGHFFPLFIVAVALIKICGEEYFSKKNIFFNRDY</sequence>
<gene>
    <name evidence="2" type="ORF">D1970_10785</name>
</gene>
<name>A0A398BBM8_9BACI</name>
<evidence type="ECO:0000313" key="2">
    <source>
        <dbReference type="EMBL" id="RID85043.1"/>
    </source>
</evidence>
<proteinExistence type="predicted"/>
<keyword evidence="1" id="KW-0472">Membrane</keyword>
<evidence type="ECO:0000313" key="3">
    <source>
        <dbReference type="Proteomes" id="UP000265816"/>
    </source>
</evidence>
<dbReference type="RefSeq" id="WP_119112878.1">
    <property type="nucleotide sequence ID" value="NZ_CBCSEO010000033.1"/>
</dbReference>
<keyword evidence="3" id="KW-1185">Reference proteome</keyword>
<accession>A0A398BBM8</accession>
<keyword evidence="1" id="KW-0812">Transmembrane</keyword>
<protein>
    <submittedName>
        <fullName evidence="2">Uncharacterized protein</fullName>
    </submittedName>
</protein>
<feature type="transmembrane region" description="Helical" evidence="1">
    <location>
        <begin position="134"/>
        <end position="153"/>
    </location>
</feature>
<keyword evidence="1" id="KW-1133">Transmembrane helix</keyword>
<comment type="caution">
    <text evidence="2">The sequence shown here is derived from an EMBL/GenBank/DDBJ whole genome shotgun (WGS) entry which is preliminary data.</text>
</comment>
<feature type="transmembrane region" description="Helical" evidence="1">
    <location>
        <begin position="14"/>
        <end position="37"/>
    </location>
</feature>
<dbReference type="EMBL" id="QWVT01000017">
    <property type="protein sequence ID" value="RID85043.1"/>
    <property type="molecule type" value="Genomic_DNA"/>
</dbReference>
<organism evidence="2 3">
    <name type="scientific">Mesobacillus zeae</name>
    <dbReference type="NCBI Taxonomy" id="1917180"/>
    <lineage>
        <taxon>Bacteria</taxon>
        <taxon>Bacillati</taxon>
        <taxon>Bacillota</taxon>
        <taxon>Bacilli</taxon>
        <taxon>Bacillales</taxon>
        <taxon>Bacillaceae</taxon>
        <taxon>Mesobacillus</taxon>
    </lineage>
</organism>
<evidence type="ECO:0000256" key="1">
    <source>
        <dbReference type="SAM" id="Phobius"/>
    </source>
</evidence>
<feature type="transmembrane region" description="Helical" evidence="1">
    <location>
        <begin position="75"/>
        <end position="96"/>
    </location>
</feature>
<dbReference type="Proteomes" id="UP000265816">
    <property type="component" value="Unassembled WGS sequence"/>
</dbReference>
<reference evidence="2 3" key="1">
    <citation type="submission" date="2018-08" db="EMBL/GenBank/DDBJ databases">
        <title>Bacillus jemisoniae sp. nov., Bacillus chryseoplanitiae sp. nov., Bacillus resnikiae sp. nov., and Bacillus frankliniae sp. nov., isolated from Viking spacecraft and associated surfaces.</title>
        <authorList>
            <person name="Seuylemezian A."/>
            <person name="Vaishampayan P."/>
        </authorList>
    </citation>
    <scope>NUCLEOTIDE SEQUENCE [LARGE SCALE GENOMIC DNA]</scope>
    <source>
        <strain evidence="2 3">JJ-247</strain>
    </source>
</reference>